<keyword evidence="3" id="KW-1185">Reference proteome</keyword>
<evidence type="ECO:0000256" key="1">
    <source>
        <dbReference type="SAM" id="MobiDB-lite"/>
    </source>
</evidence>
<dbReference type="Pfam" id="PF05932">
    <property type="entry name" value="CesT"/>
    <property type="match status" value="1"/>
</dbReference>
<dbReference type="Gene3D" id="3.30.1460.10">
    <property type="match status" value="1"/>
</dbReference>
<dbReference type="SUPFAM" id="SSF69635">
    <property type="entry name" value="Type III secretory system chaperone-like"/>
    <property type="match status" value="1"/>
</dbReference>
<dbReference type="CDD" id="cd16364">
    <property type="entry name" value="T3SC_I-like"/>
    <property type="match status" value="1"/>
</dbReference>
<reference evidence="2" key="1">
    <citation type="submission" date="2021-03" db="EMBL/GenBank/DDBJ databases">
        <title>Acanthopleuribacteraceae sp. M133.</title>
        <authorList>
            <person name="Wang G."/>
        </authorList>
    </citation>
    <scope>NUCLEOTIDE SEQUENCE</scope>
    <source>
        <strain evidence="2">M133</strain>
    </source>
</reference>
<protein>
    <submittedName>
        <fullName evidence="2">Type III secretion system chaperone</fullName>
    </submittedName>
</protein>
<evidence type="ECO:0000313" key="3">
    <source>
        <dbReference type="Proteomes" id="UP000663929"/>
    </source>
</evidence>
<dbReference type="GO" id="GO:0030254">
    <property type="term" value="P:protein secretion by the type III secretion system"/>
    <property type="evidence" value="ECO:0007669"/>
    <property type="project" value="InterPro"/>
</dbReference>
<dbReference type="InterPro" id="IPR010261">
    <property type="entry name" value="Tir_chaperone"/>
</dbReference>
<accession>A0A8A4TKQ7</accession>
<name>A0A8A4TKQ7_SULCO</name>
<dbReference type="RefSeq" id="WP_237379343.1">
    <property type="nucleotide sequence ID" value="NZ_CP071793.1"/>
</dbReference>
<dbReference type="KEGG" id="scor:J3U87_29360"/>
<dbReference type="EMBL" id="CP071793">
    <property type="protein sequence ID" value="QTD49712.1"/>
    <property type="molecule type" value="Genomic_DNA"/>
</dbReference>
<gene>
    <name evidence="2" type="ORF">J3U87_29360</name>
</gene>
<organism evidence="2 3">
    <name type="scientific">Sulfidibacter corallicola</name>
    <dbReference type="NCBI Taxonomy" id="2818388"/>
    <lineage>
        <taxon>Bacteria</taxon>
        <taxon>Pseudomonadati</taxon>
        <taxon>Acidobacteriota</taxon>
        <taxon>Holophagae</taxon>
        <taxon>Acanthopleuribacterales</taxon>
        <taxon>Acanthopleuribacteraceae</taxon>
        <taxon>Sulfidibacter</taxon>
    </lineage>
</organism>
<proteinExistence type="predicted"/>
<dbReference type="Proteomes" id="UP000663929">
    <property type="component" value="Chromosome"/>
</dbReference>
<dbReference type="AlphaFoldDB" id="A0A8A4TKQ7"/>
<feature type="region of interest" description="Disordered" evidence="1">
    <location>
        <begin position="134"/>
        <end position="153"/>
    </location>
</feature>
<evidence type="ECO:0000313" key="2">
    <source>
        <dbReference type="EMBL" id="QTD49712.1"/>
    </source>
</evidence>
<sequence>MALDALLRQLANDAGVPYAGLGEDGSCTLTFGDRTEVYIVPGQNDSRIHLIAPLPPLPEQGSELLLHQMLQAQTLGISTEDAYFGLDSTTGELLLFRHLTPAAMDHLEFRQCLETFLDVHQEWCDRLGVSLTPSEGEAQPREQAPLHAPEPPTLALPSNALLV</sequence>